<dbReference type="SUPFAM" id="SSF52266">
    <property type="entry name" value="SGNH hydrolase"/>
    <property type="match status" value="1"/>
</dbReference>
<feature type="domain" description="SGNH hydrolase-type esterase" evidence="3">
    <location>
        <begin position="27"/>
        <end position="220"/>
    </location>
</feature>
<dbReference type="PANTHER" id="PTHR43695:SF1">
    <property type="entry name" value="RHAMNOGALACTURONAN ACETYLESTERASE"/>
    <property type="match status" value="1"/>
</dbReference>
<name>A0ABW3UTP2_9BACL</name>
<dbReference type="Pfam" id="PF13472">
    <property type="entry name" value="Lipase_GDSL_2"/>
    <property type="match status" value="1"/>
</dbReference>
<gene>
    <name evidence="4" type="ORF">ACFQ4B_26660</name>
</gene>
<keyword evidence="5" id="KW-1185">Reference proteome</keyword>
<protein>
    <submittedName>
        <fullName evidence="4">Rhamnogalacturonan acetylesterase</fullName>
    </submittedName>
</protein>
<evidence type="ECO:0000313" key="4">
    <source>
        <dbReference type="EMBL" id="MFD1223709.1"/>
    </source>
</evidence>
<dbReference type="PANTHER" id="PTHR43695">
    <property type="entry name" value="PUTATIVE (AFU_ORTHOLOGUE AFUA_2G17250)-RELATED"/>
    <property type="match status" value="1"/>
</dbReference>
<dbReference type="EMBL" id="JBHTLU010000036">
    <property type="protein sequence ID" value="MFD1223709.1"/>
    <property type="molecule type" value="Genomic_DNA"/>
</dbReference>
<evidence type="ECO:0000256" key="1">
    <source>
        <dbReference type="ARBA" id="ARBA00008668"/>
    </source>
</evidence>
<dbReference type="InterPro" id="IPR036514">
    <property type="entry name" value="SGNH_hydro_sf"/>
</dbReference>
<accession>A0ABW3UTP2</accession>
<dbReference type="InterPro" id="IPR013830">
    <property type="entry name" value="SGNH_hydro"/>
</dbReference>
<dbReference type="InterPro" id="IPR037459">
    <property type="entry name" value="RhgT-like"/>
</dbReference>
<comment type="caution">
    <text evidence="4">The sequence shown here is derived from an EMBL/GenBank/DDBJ whole genome shotgun (WGS) entry which is preliminary data.</text>
</comment>
<keyword evidence="2" id="KW-0378">Hydrolase</keyword>
<sequence>MTSKEQGKAVHNMGGEAASRQITVYLAGDSTVSNYTADRAPRAGWGQMIGALLDKQVNVHNAASSGRSSKSFIDEGRLDPILEQIGKGDYLLIQFGHNDEKKEDPSRYTEPNTTYKSFLKQYIDGARNKGAEPVLITPVERNGFDANGRLKDSHRFYTEAMKSLGKELEVPVIDLTAKSKALFEKLGPEATKELFLHLEPGQSPNYPEGVQDNTHFSERGALEMAKLVVEGIVELQLPLSRHVIK</sequence>
<proteinExistence type="inferred from homology"/>
<organism evidence="4 5">
    <name type="scientific">Paenibacillus vulneris</name>
    <dbReference type="NCBI Taxonomy" id="1133364"/>
    <lineage>
        <taxon>Bacteria</taxon>
        <taxon>Bacillati</taxon>
        <taxon>Bacillota</taxon>
        <taxon>Bacilli</taxon>
        <taxon>Bacillales</taxon>
        <taxon>Paenibacillaceae</taxon>
        <taxon>Paenibacillus</taxon>
    </lineage>
</organism>
<reference evidence="5" key="1">
    <citation type="journal article" date="2019" name="Int. J. Syst. Evol. Microbiol.">
        <title>The Global Catalogue of Microorganisms (GCM) 10K type strain sequencing project: providing services to taxonomists for standard genome sequencing and annotation.</title>
        <authorList>
            <consortium name="The Broad Institute Genomics Platform"/>
            <consortium name="The Broad Institute Genome Sequencing Center for Infectious Disease"/>
            <person name="Wu L."/>
            <person name="Ma J."/>
        </authorList>
    </citation>
    <scope>NUCLEOTIDE SEQUENCE [LARGE SCALE GENOMIC DNA]</scope>
    <source>
        <strain evidence="5">CCUG 53270</strain>
    </source>
</reference>
<dbReference type="CDD" id="cd01821">
    <property type="entry name" value="Rhamnogalacturan_acetylesterase_like"/>
    <property type="match status" value="1"/>
</dbReference>
<evidence type="ECO:0000256" key="2">
    <source>
        <dbReference type="ARBA" id="ARBA00022801"/>
    </source>
</evidence>
<evidence type="ECO:0000313" key="5">
    <source>
        <dbReference type="Proteomes" id="UP001597180"/>
    </source>
</evidence>
<dbReference type="Gene3D" id="3.40.50.1110">
    <property type="entry name" value="SGNH hydrolase"/>
    <property type="match status" value="1"/>
</dbReference>
<evidence type="ECO:0000259" key="3">
    <source>
        <dbReference type="Pfam" id="PF13472"/>
    </source>
</evidence>
<dbReference type="Proteomes" id="UP001597180">
    <property type="component" value="Unassembled WGS sequence"/>
</dbReference>
<comment type="similarity">
    <text evidence="1">Belongs to the 'GDSL' lipolytic enzyme family.</text>
</comment>
<dbReference type="RefSeq" id="WP_377740077.1">
    <property type="nucleotide sequence ID" value="NZ_BAABJG010000014.1"/>
</dbReference>